<evidence type="ECO:0000313" key="2">
    <source>
        <dbReference type="EMBL" id="APH03816.1"/>
    </source>
</evidence>
<feature type="coiled-coil region" evidence="1">
    <location>
        <begin position="31"/>
        <end position="62"/>
    </location>
</feature>
<keyword evidence="1" id="KW-0175">Coiled coil</keyword>
<dbReference type="Proteomes" id="UP000181936">
    <property type="component" value="Chromosome"/>
</dbReference>
<dbReference type="AlphaFoldDB" id="A0A1L3MN97"/>
<organism evidence="2 3">
    <name type="scientific">Bacillus weihaiensis</name>
    <dbReference type="NCBI Taxonomy" id="1547283"/>
    <lineage>
        <taxon>Bacteria</taxon>
        <taxon>Bacillati</taxon>
        <taxon>Bacillota</taxon>
        <taxon>Bacilli</taxon>
        <taxon>Bacillales</taxon>
        <taxon>Bacillaceae</taxon>
        <taxon>Bacillus</taxon>
    </lineage>
</organism>
<dbReference type="OrthoDB" id="2901896at2"/>
<evidence type="ECO:0000313" key="3">
    <source>
        <dbReference type="Proteomes" id="UP000181936"/>
    </source>
</evidence>
<protein>
    <submittedName>
        <fullName evidence="2">Uncharacterized protein</fullName>
    </submittedName>
</protein>
<dbReference type="STRING" id="1547283.A9C19_03040"/>
<dbReference type="KEGG" id="bwh:A9C19_03040"/>
<proteinExistence type="predicted"/>
<reference evidence="2 3" key="1">
    <citation type="journal article" date="2016" name="Sci. Rep.">
        <title>Complete genome sequence and transcriptomic analysis of a novel marine strain Bacillus weihaiensis reveals the mechanism of brown algae degradation.</title>
        <authorList>
            <person name="Zhu Y."/>
            <person name="Chen P."/>
            <person name="Bao Y."/>
            <person name="Men Y."/>
            <person name="Zeng Y."/>
            <person name="Yang J."/>
            <person name="Sun J."/>
            <person name="Sun Y."/>
        </authorList>
    </citation>
    <scope>NUCLEOTIDE SEQUENCE [LARGE SCALE GENOMIC DNA]</scope>
    <source>
        <strain evidence="2 3">Alg07</strain>
    </source>
</reference>
<keyword evidence="3" id="KW-1185">Reference proteome</keyword>
<accession>A0A1L3MN97</accession>
<gene>
    <name evidence="2" type="ORF">A9C19_03040</name>
</gene>
<dbReference type="EMBL" id="CP016020">
    <property type="protein sequence ID" value="APH03816.1"/>
    <property type="molecule type" value="Genomic_DNA"/>
</dbReference>
<dbReference type="RefSeq" id="WP_072578607.1">
    <property type="nucleotide sequence ID" value="NZ_CP016020.1"/>
</dbReference>
<name>A0A1L3MN97_9BACI</name>
<sequence>MALYTSGFCYNLVSGISSSLEDAKYEIKKNFEQMDLENASVEEEMREMIEEMIAEIDQLLATIQSVHFR</sequence>
<evidence type="ECO:0000256" key="1">
    <source>
        <dbReference type="SAM" id="Coils"/>
    </source>
</evidence>